<comment type="subcellular location">
    <subcellularLocation>
        <location evidence="1">Nucleus</location>
    </subcellularLocation>
</comment>
<feature type="compositionally biased region" description="Polar residues" evidence="9">
    <location>
        <begin position="32"/>
        <end position="44"/>
    </location>
</feature>
<dbReference type="GO" id="GO:0003682">
    <property type="term" value="F:chromatin binding"/>
    <property type="evidence" value="ECO:0007669"/>
    <property type="project" value="TreeGrafter"/>
</dbReference>
<dbReference type="FunFam" id="1.20.920.10:FF:000083">
    <property type="entry name" value="WGS project CABT00000000 data, contig 2.8"/>
    <property type="match status" value="1"/>
</dbReference>
<feature type="domain" description="Bromo" evidence="10">
    <location>
        <begin position="250"/>
        <end position="330"/>
    </location>
</feature>
<dbReference type="Pfam" id="PF00439">
    <property type="entry name" value="Bromodomain"/>
    <property type="match status" value="2"/>
</dbReference>
<dbReference type="OrthoDB" id="6017at2759"/>
<evidence type="ECO:0000256" key="5">
    <source>
        <dbReference type="ARBA" id="ARBA00023117"/>
    </source>
</evidence>
<dbReference type="Gene3D" id="1.20.920.10">
    <property type="entry name" value="Bromodomain-like"/>
    <property type="match status" value="2"/>
</dbReference>
<dbReference type="GO" id="GO:0006368">
    <property type="term" value="P:transcription elongation by RNA polymerase II"/>
    <property type="evidence" value="ECO:0007669"/>
    <property type="project" value="TreeGrafter"/>
</dbReference>
<keyword evidence="12" id="KW-1185">Reference proteome</keyword>
<keyword evidence="5 8" id="KW-0103">Bromodomain</keyword>
<evidence type="ECO:0000256" key="8">
    <source>
        <dbReference type="PROSITE-ProRule" id="PRU00035"/>
    </source>
</evidence>
<dbReference type="GeneID" id="28826341"/>
<dbReference type="InterPro" id="IPR054551">
    <property type="entry name" value="RSC4_Ig-like"/>
</dbReference>
<evidence type="ECO:0000256" key="2">
    <source>
        <dbReference type="ARBA" id="ARBA00022737"/>
    </source>
</evidence>
<feature type="region of interest" description="Disordered" evidence="9">
    <location>
        <begin position="163"/>
        <end position="210"/>
    </location>
</feature>
<dbReference type="SMART" id="SM00297">
    <property type="entry name" value="BROMO"/>
    <property type="match status" value="2"/>
</dbReference>
<organism evidence="11 12">
    <name type="scientific">Mollisia scopiformis</name>
    <name type="common">Conifer needle endophyte fungus</name>
    <name type="synonym">Phialocephala scopiformis</name>
    <dbReference type="NCBI Taxonomy" id="149040"/>
    <lineage>
        <taxon>Eukaryota</taxon>
        <taxon>Fungi</taxon>
        <taxon>Dikarya</taxon>
        <taxon>Ascomycota</taxon>
        <taxon>Pezizomycotina</taxon>
        <taxon>Leotiomycetes</taxon>
        <taxon>Helotiales</taxon>
        <taxon>Mollisiaceae</taxon>
        <taxon>Mollisia</taxon>
    </lineage>
</organism>
<dbReference type="KEGG" id="psco:LY89DRAFT_693050"/>
<dbReference type="GO" id="GO:0006338">
    <property type="term" value="P:chromatin remodeling"/>
    <property type="evidence" value="ECO:0007669"/>
    <property type="project" value="InterPro"/>
</dbReference>
<dbReference type="InterPro" id="IPR001487">
    <property type="entry name" value="Bromodomain"/>
</dbReference>
<evidence type="ECO:0000256" key="3">
    <source>
        <dbReference type="ARBA" id="ARBA00022853"/>
    </source>
</evidence>
<keyword evidence="2" id="KW-0677">Repeat</keyword>
<dbReference type="PANTHER" id="PTHR16062:SF19">
    <property type="entry name" value="PROTEIN POLYBROMO-1"/>
    <property type="match status" value="1"/>
</dbReference>
<keyword evidence="6" id="KW-0804">Transcription</keyword>
<dbReference type="SUPFAM" id="SSF47370">
    <property type="entry name" value="Bromodomain"/>
    <property type="match status" value="2"/>
</dbReference>
<dbReference type="STRING" id="149040.A0A194XX30"/>
<feature type="region of interest" description="Disordered" evidence="9">
    <location>
        <begin position="377"/>
        <end position="450"/>
    </location>
</feature>
<sequence length="666" mass="72814">MDKRKVNGGGSHADDIDERAAKRRKAGDHVDSTSAETPETTAQTGLQLVETLKLTADKSGRQISTAFLTLPSKRDLPDYYDVIKMPIAIDTIEAKLRRREFPNLSVLESWFKRMISNAKEYNERGSEIYDDSERLRKALSNFMTRHNPAYKTPGYVALPVPIQSTSHIDGPASDNEADAEGEPDPEVEAPVVVKRKPSRPVKNVQAQRSSATPALSENQYVGVGFEGLNFQQAQEKIIEDMIRKKEFEEDEFAHFEPFLILPSRTDYKDYYKVIKNPVSLKTFQKRVKGSQGRNAAPNASDFKNWAVFEEEASVIWKNAYEYNEDGSSIFALAQELEKTFKKYLHEAKTAVPEPAGTKIKLKLNDGPKEKIMLKFGSKSSPAASPAPQLAPQTNGSTSAVAATNGASRRNPFSGSHSSATPAPNVVQLERARSASGSAPSPSPSNSALVKNEEARNSPAIGAAYNYRGPSQAVSTPGLSGTGMLPPSTPSVPSAYNTSGYAQSFNHVPQSSVNPSFEAMWRVPGKDASDAMISNLSLATHPGLNITKHFKMDIPPSPTMAQQSVTITLPSSHFLVQIKPTISASLLERQYKLFVTNGHQRLHAMPTIPTHSVDTRLPLFEARLSTGVNRIEVELIAALPKGAAKLANGQDVELEKITVFANLLRSE</sequence>
<dbReference type="AlphaFoldDB" id="A0A194XX30"/>
<evidence type="ECO:0000313" key="11">
    <source>
        <dbReference type="EMBL" id="KUJ24337.1"/>
    </source>
</evidence>
<feature type="compositionally biased region" description="Low complexity" evidence="9">
    <location>
        <begin position="377"/>
        <end position="391"/>
    </location>
</feature>
<dbReference type="InParanoid" id="A0A194XX30"/>
<gene>
    <name evidence="11" type="ORF">LY89DRAFT_693050</name>
</gene>
<dbReference type="InterPro" id="IPR037382">
    <property type="entry name" value="Rsc/polybromo"/>
</dbReference>
<reference evidence="11 12" key="1">
    <citation type="submission" date="2015-10" db="EMBL/GenBank/DDBJ databases">
        <title>Full genome of DAOMC 229536 Phialocephala scopiformis, a fungal endophyte of spruce producing the potent anti-insectan compound rugulosin.</title>
        <authorList>
            <consortium name="DOE Joint Genome Institute"/>
            <person name="Walker A.K."/>
            <person name="Frasz S.L."/>
            <person name="Seifert K.A."/>
            <person name="Miller J.D."/>
            <person name="Mondo S.J."/>
            <person name="Labutti K."/>
            <person name="Lipzen A."/>
            <person name="Dockter R."/>
            <person name="Kennedy M."/>
            <person name="Grigoriev I.V."/>
            <person name="Spatafora J.W."/>
        </authorList>
    </citation>
    <scope>NUCLEOTIDE SEQUENCE [LARGE SCALE GENOMIC DNA]</scope>
    <source>
        <strain evidence="11 12">CBS 120377</strain>
    </source>
</reference>
<dbReference type="PANTHER" id="PTHR16062">
    <property type="entry name" value="SWI/SNF-RELATED"/>
    <property type="match status" value="1"/>
</dbReference>
<feature type="compositionally biased region" description="Polar residues" evidence="9">
    <location>
        <begin position="392"/>
        <end position="421"/>
    </location>
</feature>
<dbReference type="PRINTS" id="PR00503">
    <property type="entry name" value="BROMODOMAIN"/>
</dbReference>
<dbReference type="GO" id="GO:0016586">
    <property type="term" value="C:RSC-type complex"/>
    <property type="evidence" value="ECO:0007669"/>
    <property type="project" value="InterPro"/>
</dbReference>
<feature type="compositionally biased region" description="Acidic residues" evidence="9">
    <location>
        <begin position="175"/>
        <end position="187"/>
    </location>
</feature>
<keyword evidence="3" id="KW-0156">Chromatin regulator</keyword>
<accession>A0A194XX30</accession>
<dbReference type="Pfam" id="PF22994">
    <property type="entry name" value="RSC4_Ig_like"/>
    <property type="match status" value="1"/>
</dbReference>
<evidence type="ECO:0000259" key="10">
    <source>
        <dbReference type="PROSITE" id="PS50014"/>
    </source>
</evidence>
<protein>
    <submittedName>
        <fullName evidence="11">Bromodomain-containing protein-like protein</fullName>
    </submittedName>
</protein>
<dbReference type="PROSITE" id="PS50014">
    <property type="entry name" value="BROMODOMAIN_2"/>
    <property type="match status" value="2"/>
</dbReference>
<proteinExistence type="predicted"/>
<feature type="domain" description="Bromo" evidence="10">
    <location>
        <begin position="59"/>
        <end position="129"/>
    </location>
</feature>
<dbReference type="EMBL" id="KQ947404">
    <property type="protein sequence ID" value="KUJ24337.1"/>
    <property type="molecule type" value="Genomic_DNA"/>
</dbReference>
<keyword evidence="4" id="KW-0805">Transcription regulation</keyword>
<evidence type="ECO:0000256" key="1">
    <source>
        <dbReference type="ARBA" id="ARBA00004123"/>
    </source>
</evidence>
<dbReference type="Proteomes" id="UP000070700">
    <property type="component" value="Unassembled WGS sequence"/>
</dbReference>
<dbReference type="InterPro" id="IPR036427">
    <property type="entry name" value="Bromodomain-like_sf"/>
</dbReference>
<evidence type="ECO:0000256" key="7">
    <source>
        <dbReference type="ARBA" id="ARBA00023242"/>
    </source>
</evidence>
<dbReference type="RefSeq" id="XP_018078692.1">
    <property type="nucleotide sequence ID" value="XM_018216615.1"/>
</dbReference>
<evidence type="ECO:0000256" key="6">
    <source>
        <dbReference type="ARBA" id="ARBA00023163"/>
    </source>
</evidence>
<evidence type="ECO:0000256" key="4">
    <source>
        <dbReference type="ARBA" id="ARBA00023015"/>
    </source>
</evidence>
<evidence type="ECO:0000256" key="9">
    <source>
        <dbReference type="SAM" id="MobiDB-lite"/>
    </source>
</evidence>
<name>A0A194XX30_MOLSC</name>
<feature type="region of interest" description="Disordered" evidence="9">
    <location>
        <begin position="1"/>
        <end position="44"/>
    </location>
</feature>
<feature type="compositionally biased region" description="Low complexity" evidence="9">
    <location>
        <begin position="433"/>
        <end position="447"/>
    </location>
</feature>
<dbReference type="CDD" id="cd04369">
    <property type="entry name" value="Bromodomain"/>
    <property type="match status" value="1"/>
</dbReference>
<evidence type="ECO:0000313" key="12">
    <source>
        <dbReference type="Proteomes" id="UP000070700"/>
    </source>
</evidence>
<keyword evidence="7" id="KW-0539">Nucleus</keyword>